<gene>
    <name evidence="1" type="ORF">ABU614_17645</name>
</gene>
<proteinExistence type="predicted"/>
<evidence type="ECO:0000313" key="1">
    <source>
        <dbReference type="EMBL" id="XCO74188.1"/>
    </source>
</evidence>
<dbReference type="EMBL" id="CP159925">
    <property type="protein sequence ID" value="XCO74188.1"/>
    <property type="molecule type" value="Genomic_DNA"/>
</dbReference>
<name>A0AAU8MTM4_9GAMM</name>
<reference evidence="1" key="1">
    <citation type="submission" date="2024-06" db="EMBL/GenBank/DDBJ databases">
        <authorList>
            <person name="Li S."/>
        </authorList>
    </citation>
    <scope>NUCLEOTIDE SEQUENCE</scope>
    <source>
        <strain evidence="1">SR10</strain>
    </source>
</reference>
<accession>A0AAU8MTM4</accession>
<protein>
    <submittedName>
        <fullName evidence="1">Uncharacterized protein</fullName>
    </submittedName>
</protein>
<organism evidence="1">
    <name type="scientific">Lysobacter firmicutimachus</name>
    <dbReference type="NCBI Taxonomy" id="1792846"/>
    <lineage>
        <taxon>Bacteria</taxon>
        <taxon>Pseudomonadati</taxon>
        <taxon>Pseudomonadota</taxon>
        <taxon>Gammaproteobacteria</taxon>
        <taxon>Lysobacterales</taxon>
        <taxon>Lysobacteraceae</taxon>
        <taxon>Lysobacter</taxon>
    </lineage>
</organism>
<dbReference type="RefSeq" id="WP_363797052.1">
    <property type="nucleotide sequence ID" value="NZ_CP159925.1"/>
</dbReference>
<sequence length="95" mass="11163">MQSLDVIDMESELSYWRTHYRGMSRCEGLRYSDYEPALKLGLDAYMRGHGRSLSDMEQELRDCYRRTRGGSRLDWDQAHSVVQAAWDRLSDRGGR</sequence>
<dbReference type="AlphaFoldDB" id="A0AAU8MTM4"/>